<organism evidence="2">
    <name type="scientific">Cladocopium goreaui</name>
    <dbReference type="NCBI Taxonomy" id="2562237"/>
    <lineage>
        <taxon>Eukaryota</taxon>
        <taxon>Sar</taxon>
        <taxon>Alveolata</taxon>
        <taxon>Dinophyceae</taxon>
        <taxon>Suessiales</taxon>
        <taxon>Symbiodiniaceae</taxon>
        <taxon>Cladocopium</taxon>
    </lineage>
</organism>
<name>A0A9P1C552_9DINO</name>
<evidence type="ECO:0000313" key="4">
    <source>
        <dbReference type="Proteomes" id="UP001152797"/>
    </source>
</evidence>
<dbReference type="AlphaFoldDB" id="A0A9P1C552"/>
<feature type="region of interest" description="Disordered" evidence="1">
    <location>
        <begin position="119"/>
        <end position="139"/>
    </location>
</feature>
<evidence type="ECO:0000256" key="1">
    <source>
        <dbReference type="SAM" id="MobiDB-lite"/>
    </source>
</evidence>
<reference evidence="2" key="1">
    <citation type="submission" date="2022-10" db="EMBL/GenBank/DDBJ databases">
        <authorList>
            <person name="Chen Y."/>
            <person name="Dougan E. K."/>
            <person name="Chan C."/>
            <person name="Rhodes N."/>
            <person name="Thang M."/>
        </authorList>
    </citation>
    <scope>NUCLEOTIDE SEQUENCE</scope>
</reference>
<protein>
    <submittedName>
        <fullName evidence="2">Uncharacterized protein</fullName>
    </submittedName>
</protein>
<dbReference type="EMBL" id="CAMXCT030000977">
    <property type="protein sequence ID" value="CAL4772596.1"/>
    <property type="molecule type" value="Genomic_DNA"/>
</dbReference>
<gene>
    <name evidence="2" type="ORF">C1SCF055_LOCUS12751</name>
</gene>
<dbReference type="EMBL" id="CAMXCT020000977">
    <property type="protein sequence ID" value="CAL1138659.1"/>
    <property type="molecule type" value="Genomic_DNA"/>
</dbReference>
<accession>A0A9P1C552</accession>
<reference evidence="3" key="2">
    <citation type="submission" date="2024-04" db="EMBL/GenBank/DDBJ databases">
        <authorList>
            <person name="Chen Y."/>
            <person name="Shah S."/>
            <person name="Dougan E. K."/>
            <person name="Thang M."/>
            <person name="Chan C."/>
        </authorList>
    </citation>
    <scope>NUCLEOTIDE SEQUENCE [LARGE SCALE GENOMIC DNA]</scope>
</reference>
<evidence type="ECO:0000313" key="3">
    <source>
        <dbReference type="EMBL" id="CAL1138659.1"/>
    </source>
</evidence>
<sequence>MLRAQLQLIMRGSSEFWRPADCDEKSCQEGKEMERDGKRVCIRILHAARAYHGESSQKTAGKFKLWLDDHSGKPDAPSGRGTPGSAISGNQCGFYVLLSDWRQLKPCMDILAEAHHGELRTSSAPRTEDLHTSRSRASRGHKFQGFNTYRAFAGSVQDRV</sequence>
<dbReference type="OrthoDB" id="407284at2759"/>
<dbReference type="EMBL" id="CAMXCT010000977">
    <property type="protein sequence ID" value="CAI3985284.1"/>
    <property type="molecule type" value="Genomic_DNA"/>
</dbReference>
<comment type="caution">
    <text evidence="2">The sequence shown here is derived from an EMBL/GenBank/DDBJ whole genome shotgun (WGS) entry which is preliminary data.</text>
</comment>
<evidence type="ECO:0000313" key="2">
    <source>
        <dbReference type="EMBL" id="CAI3985284.1"/>
    </source>
</evidence>
<dbReference type="Proteomes" id="UP001152797">
    <property type="component" value="Unassembled WGS sequence"/>
</dbReference>
<proteinExistence type="predicted"/>
<keyword evidence="4" id="KW-1185">Reference proteome</keyword>